<dbReference type="Pfam" id="PF14501">
    <property type="entry name" value="HATPase_c_5"/>
    <property type="match status" value="1"/>
</dbReference>
<accession>A0A9D2ATC3</accession>
<evidence type="ECO:0000313" key="3">
    <source>
        <dbReference type="EMBL" id="HIX49597.1"/>
    </source>
</evidence>
<feature type="transmembrane region" description="Helical" evidence="1">
    <location>
        <begin position="6"/>
        <end position="32"/>
    </location>
</feature>
<sequence>MTDYGICSYTVIQFCGYLLQLLPMLFLLYVPCRQELLRFPKSRILLCLSLFFALMSALSAVFLSVLVWQGADVTAVRWAANILFLADIVAGTVVYFNSFRVKAGGTVFFYTVVLEYGIILYILNEIWTRFVPVVSEKYAPYDIVTLLVYAVCTAVTYPAIYRSFIRFKERKLWEVSRRNLRMITACAAIIVILTVVALQMEVGLRGLHSSMTEKIYESILLGCILLANVISYVIYFFCMVLEQEREKMASRASAYEMQYASVREGMDRERRMHHNLRHHFRTLGVLAADGQNEELQEYIRSYMKELDDFELRKVSGNPIIDSVLSYYIQQAEEAEINVTCDIQVRGDYLFDIKDMTVLIGNAMENALKASAGCAEGVGYIRFVMKQYRRSILIKIENKVCPGNIVGNLKKKRSERSYGLDSIELITEKYEGSMEAWQEGDVFILRVVLNMPDGREKGSDKG</sequence>
<evidence type="ECO:0000313" key="4">
    <source>
        <dbReference type="Proteomes" id="UP000824243"/>
    </source>
</evidence>
<organism evidence="3 4">
    <name type="scientific">Candidatus Mediterraneibacter caccavium</name>
    <dbReference type="NCBI Taxonomy" id="2838661"/>
    <lineage>
        <taxon>Bacteria</taxon>
        <taxon>Bacillati</taxon>
        <taxon>Bacillota</taxon>
        <taxon>Clostridia</taxon>
        <taxon>Lachnospirales</taxon>
        <taxon>Lachnospiraceae</taxon>
        <taxon>Mediterraneibacter</taxon>
    </lineage>
</organism>
<dbReference type="Proteomes" id="UP000824243">
    <property type="component" value="Unassembled WGS sequence"/>
</dbReference>
<dbReference type="InterPro" id="IPR032834">
    <property type="entry name" value="NatK-like_C"/>
</dbReference>
<dbReference type="InterPro" id="IPR036890">
    <property type="entry name" value="HATPase_C_sf"/>
</dbReference>
<comment type="caution">
    <text evidence="3">The sequence shown here is derived from an EMBL/GenBank/DDBJ whole genome shotgun (WGS) entry which is preliminary data.</text>
</comment>
<evidence type="ECO:0000256" key="1">
    <source>
        <dbReference type="SAM" id="Phobius"/>
    </source>
</evidence>
<dbReference type="PANTHER" id="PTHR40448">
    <property type="entry name" value="TWO-COMPONENT SENSOR HISTIDINE KINASE"/>
    <property type="match status" value="1"/>
</dbReference>
<reference evidence="3" key="2">
    <citation type="submission" date="2021-04" db="EMBL/GenBank/DDBJ databases">
        <authorList>
            <person name="Gilroy R."/>
        </authorList>
    </citation>
    <scope>NUCLEOTIDE SEQUENCE</scope>
    <source>
        <strain evidence="3">ChiSjej5B23-15282</strain>
    </source>
</reference>
<feature type="domain" description="Sensor histidine kinase NatK-like C-terminal" evidence="2">
    <location>
        <begin position="352"/>
        <end position="448"/>
    </location>
</feature>
<keyword evidence="1" id="KW-1133">Transmembrane helix</keyword>
<evidence type="ECO:0000259" key="2">
    <source>
        <dbReference type="Pfam" id="PF14501"/>
    </source>
</evidence>
<name>A0A9D2ATC3_9FIRM</name>
<feature type="transmembrane region" description="Helical" evidence="1">
    <location>
        <begin position="182"/>
        <end position="199"/>
    </location>
</feature>
<dbReference type="PANTHER" id="PTHR40448:SF1">
    <property type="entry name" value="TWO-COMPONENT SENSOR HISTIDINE KINASE"/>
    <property type="match status" value="1"/>
</dbReference>
<keyword evidence="1" id="KW-0812">Transmembrane</keyword>
<feature type="transmembrane region" description="Helical" evidence="1">
    <location>
        <begin position="44"/>
        <end position="69"/>
    </location>
</feature>
<feature type="transmembrane region" description="Helical" evidence="1">
    <location>
        <begin position="143"/>
        <end position="161"/>
    </location>
</feature>
<feature type="transmembrane region" description="Helical" evidence="1">
    <location>
        <begin position="103"/>
        <end position="123"/>
    </location>
</feature>
<feature type="transmembrane region" description="Helical" evidence="1">
    <location>
        <begin position="75"/>
        <end position="96"/>
    </location>
</feature>
<protein>
    <submittedName>
        <fullName evidence="3">GHKL domain-containing protein</fullName>
    </submittedName>
</protein>
<dbReference type="AlphaFoldDB" id="A0A9D2ATC3"/>
<reference evidence="3" key="1">
    <citation type="journal article" date="2021" name="PeerJ">
        <title>Extensive microbial diversity within the chicken gut microbiome revealed by metagenomics and culture.</title>
        <authorList>
            <person name="Gilroy R."/>
            <person name="Ravi A."/>
            <person name="Getino M."/>
            <person name="Pursley I."/>
            <person name="Horton D.L."/>
            <person name="Alikhan N.F."/>
            <person name="Baker D."/>
            <person name="Gharbi K."/>
            <person name="Hall N."/>
            <person name="Watson M."/>
            <person name="Adriaenssens E.M."/>
            <person name="Foster-Nyarko E."/>
            <person name="Jarju S."/>
            <person name="Secka A."/>
            <person name="Antonio M."/>
            <person name="Oren A."/>
            <person name="Chaudhuri R.R."/>
            <person name="La Ragione R."/>
            <person name="Hildebrand F."/>
            <person name="Pallen M.J."/>
        </authorList>
    </citation>
    <scope>NUCLEOTIDE SEQUENCE</scope>
    <source>
        <strain evidence="3">ChiSjej5B23-15282</strain>
    </source>
</reference>
<dbReference type="SUPFAM" id="SSF55874">
    <property type="entry name" value="ATPase domain of HSP90 chaperone/DNA topoisomerase II/histidine kinase"/>
    <property type="match status" value="1"/>
</dbReference>
<dbReference type="EMBL" id="DXFA01000186">
    <property type="protein sequence ID" value="HIX49597.1"/>
    <property type="molecule type" value="Genomic_DNA"/>
</dbReference>
<dbReference type="Gene3D" id="3.30.565.10">
    <property type="entry name" value="Histidine kinase-like ATPase, C-terminal domain"/>
    <property type="match status" value="1"/>
</dbReference>
<dbReference type="GO" id="GO:0042802">
    <property type="term" value="F:identical protein binding"/>
    <property type="evidence" value="ECO:0007669"/>
    <property type="project" value="TreeGrafter"/>
</dbReference>
<keyword evidence="1" id="KW-0472">Membrane</keyword>
<feature type="transmembrane region" description="Helical" evidence="1">
    <location>
        <begin position="219"/>
        <end position="241"/>
    </location>
</feature>
<proteinExistence type="predicted"/>
<gene>
    <name evidence="3" type="ORF">H9981_11420</name>
</gene>